<dbReference type="EMBL" id="CP033896">
    <property type="protein sequence ID" value="AZA14360.1"/>
    <property type="molecule type" value="Genomic_DNA"/>
</dbReference>
<evidence type="ECO:0000313" key="2">
    <source>
        <dbReference type="EMBL" id="AZA14360.1"/>
    </source>
</evidence>
<feature type="transmembrane region" description="Helical" evidence="1">
    <location>
        <begin position="6"/>
        <end position="27"/>
    </location>
</feature>
<organism evidence="2 3">
    <name type="scientific">Corynebacterium choanae</name>
    <dbReference type="NCBI Taxonomy" id="1862358"/>
    <lineage>
        <taxon>Bacteria</taxon>
        <taxon>Bacillati</taxon>
        <taxon>Actinomycetota</taxon>
        <taxon>Actinomycetes</taxon>
        <taxon>Mycobacteriales</taxon>
        <taxon>Corynebacteriaceae</taxon>
        <taxon>Corynebacterium</taxon>
    </lineage>
</organism>
<evidence type="ECO:0000313" key="3">
    <source>
        <dbReference type="Proteomes" id="UP000269019"/>
    </source>
</evidence>
<name>A0A3G6JCG5_9CORY</name>
<keyword evidence="1" id="KW-1133">Transmembrane helix</keyword>
<gene>
    <name evidence="2" type="ORF">CCHOA_09885</name>
</gene>
<accession>A0A3G6JCG5</accession>
<reference evidence="2 3" key="1">
    <citation type="submission" date="2018-11" db="EMBL/GenBank/DDBJ databases">
        <authorList>
            <person name="Kleinhagauer T."/>
            <person name="Glaeser S.P."/>
            <person name="Spergser J."/>
            <person name="Ruckert C."/>
            <person name="Kaempfer P."/>
            <person name="Busse H.-J."/>
        </authorList>
    </citation>
    <scope>NUCLEOTIDE SEQUENCE [LARGE SCALE GENOMIC DNA]</scope>
    <source>
        <strain evidence="2 3">200CH</strain>
    </source>
</reference>
<keyword evidence="3" id="KW-1185">Reference proteome</keyword>
<sequence length="61" mass="6378">MCPHSDIAVTGWCAVLFGLHAGVAVLFKGRFCQRGEASFIGGWLSDTLRGRVAASLIAIGS</sequence>
<protein>
    <submittedName>
        <fullName evidence="2">Uncharacterized protein</fullName>
    </submittedName>
</protein>
<dbReference type="AlphaFoldDB" id="A0A3G6JCG5"/>
<keyword evidence="1" id="KW-0812">Transmembrane</keyword>
<evidence type="ECO:0000256" key="1">
    <source>
        <dbReference type="SAM" id="Phobius"/>
    </source>
</evidence>
<dbReference type="Proteomes" id="UP000269019">
    <property type="component" value="Chromosome"/>
</dbReference>
<keyword evidence="1" id="KW-0472">Membrane</keyword>
<proteinExistence type="predicted"/>
<dbReference type="KEGG" id="ccho:CCHOA_09885"/>